<gene>
    <name evidence="2" type="primary">81</name>
    <name evidence="2" type="ORF">SEA_FAUST_81</name>
</gene>
<dbReference type="GO" id="GO:0003676">
    <property type="term" value="F:nucleic acid binding"/>
    <property type="evidence" value="ECO:0007669"/>
    <property type="project" value="InterPro"/>
</dbReference>
<evidence type="ECO:0000259" key="1">
    <source>
        <dbReference type="SMART" id="SM00479"/>
    </source>
</evidence>
<keyword evidence="3" id="KW-1185">Reference proteome</keyword>
<dbReference type="RefSeq" id="YP_010651691.1">
    <property type="nucleotide sequence ID" value="NC_070783.1"/>
</dbReference>
<organism evidence="2 3">
    <name type="scientific">Streptomyces phage Faust</name>
    <dbReference type="NCBI Taxonomy" id="2767565"/>
    <lineage>
        <taxon>Viruses</taxon>
        <taxon>Duplodnaviria</taxon>
        <taxon>Heunggongvirae</taxon>
        <taxon>Uroviricota</taxon>
        <taxon>Caudoviricetes</taxon>
        <taxon>Stanwilliamsviridae</taxon>
        <taxon>Loccivirinae</taxon>
        <taxon>Faustvirus</taxon>
        <taxon>Faustvirus faust</taxon>
    </lineage>
</organism>
<dbReference type="KEGG" id="vg:77927376"/>
<evidence type="ECO:0000313" key="3">
    <source>
        <dbReference type="Proteomes" id="UP000516151"/>
    </source>
</evidence>
<name>A0A7G9UYS9_9CAUD</name>
<dbReference type="InterPro" id="IPR013520">
    <property type="entry name" value="Ribonucl_H"/>
</dbReference>
<dbReference type="InterPro" id="IPR012337">
    <property type="entry name" value="RNaseH-like_sf"/>
</dbReference>
<proteinExistence type="predicted"/>
<dbReference type="Pfam" id="PF00929">
    <property type="entry name" value="RNase_T"/>
    <property type="match status" value="1"/>
</dbReference>
<dbReference type="SMART" id="SM00479">
    <property type="entry name" value="EXOIII"/>
    <property type="match status" value="1"/>
</dbReference>
<dbReference type="GeneID" id="77927376"/>
<accession>A0A7G9UYS9</accession>
<dbReference type="Gene3D" id="3.30.420.10">
    <property type="entry name" value="Ribonuclease H-like superfamily/Ribonuclease H"/>
    <property type="match status" value="1"/>
</dbReference>
<dbReference type="Proteomes" id="UP000516151">
    <property type="component" value="Segment"/>
</dbReference>
<dbReference type="EMBL" id="MT684598">
    <property type="protein sequence ID" value="QNN99184.1"/>
    <property type="molecule type" value="Genomic_DNA"/>
</dbReference>
<feature type="domain" description="Exonuclease" evidence="1">
    <location>
        <begin position="6"/>
        <end position="166"/>
    </location>
</feature>
<reference evidence="2 3" key="1">
    <citation type="submission" date="2020-06" db="EMBL/GenBank/DDBJ databases">
        <authorList>
            <person name="Arora M.N."/>
            <person name="Dalling M.T."/>
            <person name="Dawson S.P.M."/>
            <person name="Elia S.N."/>
            <person name="Burke B."/>
            <person name="Shaffer C.D."/>
            <person name="Weston-Hafer K.A."/>
            <person name="Garlena R.A."/>
            <person name="Russell D.A."/>
            <person name="Pope W.H."/>
            <person name="Jacobs-Sera D."/>
            <person name="Hatfull G.F."/>
        </authorList>
    </citation>
    <scope>NUCLEOTIDE SEQUENCE [LARGE SCALE GENOMIC DNA]</scope>
</reference>
<sequence>MGSKRNFVFVDCETTGLDAQKDKLVEVTYAFENEEPKTLFFGVKKVPAFIDDLTKFTERRVFEEPEATDLEKWEFKMLLKNQTMVAGNPKFDVGFLEANDLYTAHYRTLDVQSYAMAKLNLDFMPSMVEIHDILKERGFTFTQPDHSSRNDVLFMREAFNVLRYQI</sequence>
<protein>
    <submittedName>
        <fullName evidence="2">DNA polymerase III subunit</fullName>
    </submittedName>
</protein>
<dbReference type="InterPro" id="IPR036397">
    <property type="entry name" value="RNaseH_sf"/>
</dbReference>
<dbReference type="SUPFAM" id="SSF53098">
    <property type="entry name" value="Ribonuclease H-like"/>
    <property type="match status" value="1"/>
</dbReference>
<evidence type="ECO:0000313" key="2">
    <source>
        <dbReference type="EMBL" id="QNN99184.1"/>
    </source>
</evidence>